<comment type="caution">
    <text evidence="1">The sequence shown here is derived from an EMBL/GenBank/DDBJ whole genome shotgun (WGS) entry which is preliminary data.</text>
</comment>
<dbReference type="AlphaFoldDB" id="A0A401QAE2"/>
<dbReference type="Proteomes" id="UP000288216">
    <property type="component" value="Unassembled WGS sequence"/>
</dbReference>
<organism evidence="1 2">
    <name type="scientific">Scyliorhinus torazame</name>
    <name type="common">Cloudy catshark</name>
    <name type="synonym">Catulus torazame</name>
    <dbReference type="NCBI Taxonomy" id="75743"/>
    <lineage>
        <taxon>Eukaryota</taxon>
        <taxon>Metazoa</taxon>
        <taxon>Chordata</taxon>
        <taxon>Craniata</taxon>
        <taxon>Vertebrata</taxon>
        <taxon>Chondrichthyes</taxon>
        <taxon>Elasmobranchii</taxon>
        <taxon>Galeomorphii</taxon>
        <taxon>Galeoidea</taxon>
        <taxon>Carcharhiniformes</taxon>
        <taxon>Scyliorhinidae</taxon>
        <taxon>Scyliorhinus</taxon>
    </lineage>
</organism>
<dbReference type="EMBL" id="BFAA01024690">
    <property type="protein sequence ID" value="GCB82326.1"/>
    <property type="molecule type" value="Genomic_DNA"/>
</dbReference>
<reference evidence="1 2" key="1">
    <citation type="journal article" date="2018" name="Nat. Ecol. Evol.">
        <title>Shark genomes provide insights into elasmobranch evolution and the origin of vertebrates.</title>
        <authorList>
            <person name="Hara Y"/>
            <person name="Yamaguchi K"/>
            <person name="Onimaru K"/>
            <person name="Kadota M"/>
            <person name="Koyanagi M"/>
            <person name="Keeley SD"/>
            <person name="Tatsumi K"/>
            <person name="Tanaka K"/>
            <person name="Motone F"/>
            <person name="Kageyama Y"/>
            <person name="Nozu R"/>
            <person name="Adachi N"/>
            <person name="Nishimura O"/>
            <person name="Nakagawa R"/>
            <person name="Tanegashima C"/>
            <person name="Kiyatake I"/>
            <person name="Matsumoto R"/>
            <person name="Murakumo K"/>
            <person name="Nishida K"/>
            <person name="Terakita A"/>
            <person name="Kuratani S"/>
            <person name="Sato K"/>
            <person name="Hyodo S Kuraku.S."/>
        </authorList>
    </citation>
    <scope>NUCLEOTIDE SEQUENCE [LARGE SCALE GENOMIC DNA]</scope>
</reference>
<keyword evidence="2" id="KW-1185">Reference proteome</keyword>
<gene>
    <name evidence="1" type="ORF">scyTo_0022894</name>
</gene>
<feature type="non-terminal residue" evidence="1">
    <location>
        <position position="1"/>
    </location>
</feature>
<evidence type="ECO:0000313" key="1">
    <source>
        <dbReference type="EMBL" id="GCB82326.1"/>
    </source>
</evidence>
<name>A0A401QAE2_SCYTO</name>
<sequence>LVHSAKTGAELWRGVKIRYRTTSTQHKTSHILLGLSRCVKDRMILSCCLLGLSHAVTEGALD</sequence>
<accession>A0A401QAE2</accession>
<protein>
    <submittedName>
        <fullName evidence="1">Uncharacterized protein</fullName>
    </submittedName>
</protein>
<evidence type="ECO:0000313" key="2">
    <source>
        <dbReference type="Proteomes" id="UP000288216"/>
    </source>
</evidence>
<proteinExistence type="predicted"/>